<keyword evidence="3" id="KW-1185">Reference proteome</keyword>
<keyword evidence="1" id="KW-0175">Coiled coil</keyword>
<reference evidence="2 3" key="1">
    <citation type="submission" date="2022-07" db="EMBL/GenBank/DDBJ databases">
        <title>Genome-wide signatures of adaptation to extreme environments.</title>
        <authorList>
            <person name="Cho C.H."/>
            <person name="Yoon H.S."/>
        </authorList>
    </citation>
    <scope>NUCLEOTIDE SEQUENCE [LARGE SCALE GENOMIC DNA]</scope>
    <source>
        <strain evidence="2 3">DBV 063 E5</strain>
    </source>
</reference>
<gene>
    <name evidence="2" type="ORF">CDCA_CDCA06G1778</name>
</gene>
<evidence type="ECO:0000313" key="2">
    <source>
        <dbReference type="EMBL" id="KAK4535753.1"/>
    </source>
</evidence>
<evidence type="ECO:0000256" key="1">
    <source>
        <dbReference type="SAM" id="Coils"/>
    </source>
</evidence>
<organism evidence="2 3">
    <name type="scientific">Cyanidium caldarium</name>
    <name type="common">Red alga</name>
    <dbReference type="NCBI Taxonomy" id="2771"/>
    <lineage>
        <taxon>Eukaryota</taxon>
        <taxon>Rhodophyta</taxon>
        <taxon>Bangiophyceae</taxon>
        <taxon>Cyanidiales</taxon>
        <taxon>Cyanidiaceae</taxon>
        <taxon>Cyanidium</taxon>
    </lineage>
</organism>
<dbReference type="EMBL" id="JANCYW010000006">
    <property type="protein sequence ID" value="KAK4535753.1"/>
    <property type="molecule type" value="Genomic_DNA"/>
</dbReference>
<accession>A0AAV9ITY9</accession>
<feature type="coiled-coil region" evidence="1">
    <location>
        <begin position="83"/>
        <end position="185"/>
    </location>
</feature>
<dbReference type="AlphaFoldDB" id="A0AAV9ITY9"/>
<protein>
    <submittedName>
        <fullName evidence="2">Uncharacterized protein</fullName>
    </submittedName>
</protein>
<sequence length="189" mass="21263">MDEVDRSILQRARLREGAVSALLETVRSTEPGRAGEDTDVTTGSDRLTAVEVALEQLRQSAVRYAAVCKARDRDRQSLEEEVLPALQRAVEEGETALAALEQEREAVRQKHEQFLAMTERARAVSALPTREELERACREAEVQVAVAREQRAQWHATCEGMRGELHTLRHSVQALRQRLQAVEQHFGGE</sequence>
<comment type="caution">
    <text evidence="2">The sequence shown here is derived from an EMBL/GenBank/DDBJ whole genome shotgun (WGS) entry which is preliminary data.</text>
</comment>
<evidence type="ECO:0000313" key="3">
    <source>
        <dbReference type="Proteomes" id="UP001301350"/>
    </source>
</evidence>
<dbReference type="Proteomes" id="UP001301350">
    <property type="component" value="Unassembled WGS sequence"/>
</dbReference>
<name>A0AAV9ITY9_CYACA</name>
<proteinExistence type="predicted"/>